<dbReference type="AlphaFoldDB" id="A0A645FWQ7"/>
<organism evidence="2">
    <name type="scientific">bioreactor metagenome</name>
    <dbReference type="NCBI Taxonomy" id="1076179"/>
    <lineage>
        <taxon>unclassified sequences</taxon>
        <taxon>metagenomes</taxon>
        <taxon>ecological metagenomes</taxon>
    </lineage>
</organism>
<evidence type="ECO:0000313" key="2">
    <source>
        <dbReference type="EMBL" id="MPN16373.1"/>
    </source>
</evidence>
<keyword evidence="1" id="KW-0472">Membrane</keyword>
<feature type="transmembrane region" description="Helical" evidence="1">
    <location>
        <begin position="86"/>
        <end position="105"/>
    </location>
</feature>
<reference evidence="2" key="1">
    <citation type="submission" date="2019-08" db="EMBL/GenBank/DDBJ databases">
        <authorList>
            <person name="Kucharzyk K."/>
            <person name="Murdoch R.W."/>
            <person name="Higgins S."/>
            <person name="Loffler F."/>
        </authorList>
    </citation>
    <scope>NUCLEOTIDE SEQUENCE</scope>
</reference>
<keyword evidence="1" id="KW-0812">Transmembrane</keyword>
<keyword evidence="1" id="KW-1133">Transmembrane helix</keyword>
<accession>A0A645FWQ7</accession>
<proteinExistence type="predicted"/>
<protein>
    <submittedName>
        <fullName evidence="2">Uncharacterized protein</fullName>
    </submittedName>
</protein>
<name>A0A645FWQ7_9ZZZZ</name>
<evidence type="ECO:0000256" key="1">
    <source>
        <dbReference type="SAM" id="Phobius"/>
    </source>
</evidence>
<gene>
    <name evidence="2" type="ORF">SDC9_163712</name>
</gene>
<dbReference type="EMBL" id="VSSQ01063322">
    <property type="protein sequence ID" value="MPN16373.1"/>
    <property type="molecule type" value="Genomic_DNA"/>
</dbReference>
<sequence>MLIHDFLHDAVVAIPTTVLVYGEQYPVFFHCFHHFIKFSYIQSGRLLIDDVFPCPSCLQRHFLVEMVWNRQQNRIYIRICQQGIHVFIKFIAFSFCILQFFRIYIADCLDFHSFNSWRIVFVPFPHAAISDDS</sequence>
<comment type="caution">
    <text evidence="2">The sequence shown here is derived from an EMBL/GenBank/DDBJ whole genome shotgun (WGS) entry which is preliminary data.</text>
</comment>